<dbReference type="EMBL" id="CP103416">
    <property type="protein sequence ID" value="UVW34438.1"/>
    <property type="molecule type" value="Genomic_DNA"/>
</dbReference>
<evidence type="ECO:0000256" key="8">
    <source>
        <dbReference type="RuleBase" id="RU000612"/>
    </source>
</evidence>
<feature type="active site" evidence="7">
    <location>
        <position position="509"/>
    </location>
</feature>
<reference evidence="10" key="1">
    <citation type="submission" date="2022-08" db="EMBL/GenBank/DDBJ databases">
        <title>Catabolic pathway analysis in culturable SAR92 clade bacteria reveals their overlooked roles in DMSP degradation in coastal seas.</title>
        <authorList>
            <person name="He X."/>
            <person name="Zhang X."/>
            <person name="Zhang Y."/>
        </authorList>
    </citation>
    <scope>NUCLEOTIDE SEQUENCE</scope>
    <source>
        <strain evidence="10">H455</strain>
    </source>
</reference>
<keyword evidence="4 7" id="KW-0324">Glycolysis</keyword>
<keyword evidence="11" id="KW-1185">Reference proteome</keyword>
<evidence type="ECO:0000256" key="1">
    <source>
        <dbReference type="ARBA" id="ARBA00004926"/>
    </source>
</evidence>
<dbReference type="InterPro" id="IPR023096">
    <property type="entry name" value="G6P_Isomerase_C"/>
</dbReference>
<protein>
    <recommendedName>
        <fullName evidence="7">Glucose-6-phosphate isomerase</fullName>
        <shortName evidence="7">GPI</shortName>
        <ecNumber evidence="7">5.3.1.9</ecNumber>
    </recommendedName>
    <alternativeName>
        <fullName evidence="7">Phosphoglucose isomerase</fullName>
        <shortName evidence="7">PGI</shortName>
    </alternativeName>
    <alternativeName>
        <fullName evidence="7">Phosphohexose isomerase</fullName>
        <shortName evidence="7">PHI</shortName>
    </alternativeName>
</protein>
<dbReference type="PROSITE" id="PS00765">
    <property type="entry name" value="P_GLUCOSE_ISOMERASE_1"/>
    <property type="match status" value="1"/>
</dbReference>
<evidence type="ECO:0000256" key="3">
    <source>
        <dbReference type="ARBA" id="ARBA00022432"/>
    </source>
</evidence>
<dbReference type="InterPro" id="IPR035482">
    <property type="entry name" value="SIS_PGI_2"/>
</dbReference>
<dbReference type="Gene3D" id="1.10.1390.10">
    <property type="match status" value="1"/>
</dbReference>
<evidence type="ECO:0000313" key="11">
    <source>
        <dbReference type="Proteomes" id="UP001059934"/>
    </source>
</evidence>
<dbReference type="PROSITE" id="PS00174">
    <property type="entry name" value="P_GLUCOSE_ISOMERASE_2"/>
    <property type="match status" value="1"/>
</dbReference>
<dbReference type="GO" id="GO:0004347">
    <property type="term" value="F:glucose-6-phosphate isomerase activity"/>
    <property type="evidence" value="ECO:0007669"/>
    <property type="project" value="UniProtKB-EC"/>
</dbReference>
<dbReference type="CDD" id="cd05015">
    <property type="entry name" value="SIS_PGI_1"/>
    <property type="match status" value="1"/>
</dbReference>
<evidence type="ECO:0000256" key="2">
    <source>
        <dbReference type="ARBA" id="ARBA00006604"/>
    </source>
</evidence>
<dbReference type="PANTHER" id="PTHR11469">
    <property type="entry name" value="GLUCOSE-6-PHOSPHATE ISOMERASE"/>
    <property type="match status" value="1"/>
</dbReference>
<evidence type="ECO:0000313" key="10">
    <source>
        <dbReference type="EMBL" id="UVW34438.1"/>
    </source>
</evidence>
<comment type="pathway">
    <text evidence="1 7 8">Carbohydrate degradation; glycolysis; D-glyceraldehyde 3-phosphate and glycerone phosphate from D-glucose: step 2/4.</text>
</comment>
<comment type="subcellular location">
    <subcellularLocation>
        <location evidence="7">Cytoplasm</location>
    </subcellularLocation>
</comment>
<name>A0ABY5TQ74_9GAMM</name>
<gene>
    <name evidence="7 10" type="primary">pgi</name>
    <name evidence="10" type="ORF">NYF23_10495</name>
</gene>
<feature type="active site" evidence="7">
    <location>
        <position position="398"/>
    </location>
</feature>
<dbReference type="EC" id="5.3.1.9" evidence="7"/>
<keyword evidence="3 7" id="KW-0312">Gluconeogenesis</keyword>
<dbReference type="InterPro" id="IPR035476">
    <property type="entry name" value="SIS_PGI_1"/>
</dbReference>
<evidence type="ECO:0000256" key="7">
    <source>
        <dbReference type="HAMAP-Rule" id="MF_00473"/>
    </source>
</evidence>
<evidence type="ECO:0000256" key="4">
    <source>
        <dbReference type="ARBA" id="ARBA00023152"/>
    </source>
</evidence>
<comment type="function">
    <text evidence="7">Catalyzes the reversible isomerization of glucose-6-phosphate to fructose-6-phosphate.</text>
</comment>
<dbReference type="Proteomes" id="UP001059934">
    <property type="component" value="Chromosome"/>
</dbReference>
<dbReference type="InterPro" id="IPR046348">
    <property type="entry name" value="SIS_dom_sf"/>
</dbReference>
<organism evidence="10 11">
    <name type="scientific">SAR92 clade bacterium H455</name>
    <dbReference type="NCBI Taxonomy" id="2974818"/>
    <lineage>
        <taxon>Bacteria</taxon>
        <taxon>Pseudomonadati</taxon>
        <taxon>Pseudomonadota</taxon>
        <taxon>Gammaproteobacteria</taxon>
        <taxon>Cellvibrionales</taxon>
        <taxon>Porticoccaceae</taxon>
        <taxon>SAR92 clade</taxon>
    </lineage>
</organism>
<comment type="similarity">
    <text evidence="2 7 8">Belongs to the GPI family.</text>
</comment>
<dbReference type="Gene3D" id="3.40.50.10490">
    <property type="entry name" value="Glucose-6-phosphate isomerase like protein, domain 1"/>
    <property type="match status" value="2"/>
</dbReference>
<evidence type="ECO:0000256" key="5">
    <source>
        <dbReference type="ARBA" id="ARBA00023235"/>
    </source>
</evidence>
<comment type="catalytic activity">
    <reaction evidence="6 7 8">
        <text>alpha-D-glucose 6-phosphate = beta-D-fructose 6-phosphate</text>
        <dbReference type="Rhea" id="RHEA:11816"/>
        <dbReference type="ChEBI" id="CHEBI:57634"/>
        <dbReference type="ChEBI" id="CHEBI:58225"/>
        <dbReference type="EC" id="5.3.1.9"/>
    </reaction>
</comment>
<proteinExistence type="inferred from homology"/>
<keyword evidence="7" id="KW-0963">Cytoplasm</keyword>
<feature type="active site" description="Proton donor" evidence="7">
    <location>
        <position position="367"/>
    </location>
</feature>
<dbReference type="CDD" id="cd05016">
    <property type="entry name" value="SIS_PGI_2"/>
    <property type="match status" value="1"/>
</dbReference>
<dbReference type="InterPro" id="IPR018189">
    <property type="entry name" value="Phosphoglucose_isomerase_CS"/>
</dbReference>
<sequence length="542" mass="59303">MTSSSKTTHNYNPTNTPAWKTLEQQAEKAQQQNISDFFDQNPQRSSQMSVQSGELFLDYSKNLVSDATWQALLDLAAQSLLEQHRAAMFSGEKINTTEGRAVLHGALRAEVGDQTVASAAAESDQRVSLVKQQLADVELVSEKIRGGQWFGSTGKAITDVINIGIGGSDLGPKLACSALQEFAHPDIKLHFISNVDGAEILTTLKKLNPETTLVALASKTFTTHETLLNAKTARNWFAETLGLENAQSSSHFVGLTANRANALAYGIPADQILEFAEWVGGRYSLWSSIGLSIAISIGFEKFTEMLAGAREMDLHFQQAPLTENMPVIMALLGIWYSNFLDAQSNAVIPYCERLLLLPSYLQQLDMESNGKSTTLDGESIDYQTGAILWGQTGTNGQHAFFQLLHQGTRMVPIDFVAAAVDNLSNEEHHRVLLGNMLAQASALMCGQEAPEGEPYRYYPGNKPSNVLLLDQLSPKNFGALIALYEHKVFVQGSIWNINSFDQWGVELGKKMANQLLASDSGVQAELDPSTTALFAHIKKCQE</sequence>
<feature type="region of interest" description="Disordered" evidence="9">
    <location>
        <begin position="1"/>
        <end position="31"/>
    </location>
</feature>
<dbReference type="PRINTS" id="PR00662">
    <property type="entry name" value="G6PISOMERASE"/>
</dbReference>
<keyword evidence="5 7" id="KW-0413">Isomerase</keyword>
<evidence type="ECO:0000256" key="9">
    <source>
        <dbReference type="SAM" id="MobiDB-lite"/>
    </source>
</evidence>
<dbReference type="PANTHER" id="PTHR11469:SF1">
    <property type="entry name" value="GLUCOSE-6-PHOSPHATE ISOMERASE"/>
    <property type="match status" value="1"/>
</dbReference>
<accession>A0ABY5TQ74</accession>
<evidence type="ECO:0000256" key="6">
    <source>
        <dbReference type="ARBA" id="ARBA00029321"/>
    </source>
</evidence>
<dbReference type="NCBIfam" id="NF001211">
    <property type="entry name" value="PRK00179.1"/>
    <property type="match status" value="1"/>
</dbReference>
<dbReference type="HAMAP" id="MF_00473">
    <property type="entry name" value="G6P_isomerase"/>
    <property type="match status" value="1"/>
</dbReference>
<comment type="pathway">
    <text evidence="7">Carbohydrate biosynthesis; gluconeogenesis.</text>
</comment>
<dbReference type="SUPFAM" id="SSF53697">
    <property type="entry name" value="SIS domain"/>
    <property type="match status" value="1"/>
</dbReference>
<dbReference type="PROSITE" id="PS51463">
    <property type="entry name" value="P_GLUCOSE_ISOMERASE_3"/>
    <property type="match status" value="1"/>
</dbReference>
<dbReference type="Pfam" id="PF00342">
    <property type="entry name" value="PGI"/>
    <property type="match status" value="1"/>
</dbReference>
<dbReference type="InterPro" id="IPR001672">
    <property type="entry name" value="G6P_Isomerase"/>
</dbReference>